<feature type="transmembrane region" description="Helical" evidence="2">
    <location>
        <begin position="113"/>
        <end position="137"/>
    </location>
</feature>
<evidence type="ECO:0000313" key="4">
    <source>
        <dbReference type="EMBL" id="KRN65466.1"/>
    </source>
</evidence>
<keyword evidence="2" id="KW-1133">Transmembrane helix</keyword>
<comment type="similarity">
    <text evidence="1">Belongs to the UPF0177 family.</text>
</comment>
<feature type="transmembrane region" description="Helical" evidence="2">
    <location>
        <begin position="258"/>
        <end position="283"/>
    </location>
</feature>
<proteinExistence type="inferred from homology"/>
<gene>
    <name evidence="4" type="ORF">IV80_GL001972</name>
</gene>
<name>A0A0R2IUI1_9LACO</name>
<feature type="domain" description="CAAX prenyl protease 2/Lysostaphin resistance protein A-like" evidence="3">
    <location>
        <begin position="263"/>
        <end position="360"/>
    </location>
</feature>
<dbReference type="GO" id="GO:0080120">
    <property type="term" value="P:CAAX-box protein maturation"/>
    <property type="evidence" value="ECO:0007669"/>
    <property type="project" value="UniProtKB-ARBA"/>
</dbReference>
<dbReference type="Proteomes" id="UP000051568">
    <property type="component" value="Unassembled WGS sequence"/>
</dbReference>
<feature type="transmembrane region" description="Helical" evidence="2">
    <location>
        <begin position="44"/>
        <end position="64"/>
    </location>
</feature>
<organism evidence="4 5">
    <name type="scientific">Pediococcus cellicola</name>
    <dbReference type="NCBI Taxonomy" id="319652"/>
    <lineage>
        <taxon>Bacteria</taxon>
        <taxon>Bacillati</taxon>
        <taxon>Bacillota</taxon>
        <taxon>Bacilli</taxon>
        <taxon>Lactobacillales</taxon>
        <taxon>Lactobacillaceae</taxon>
        <taxon>Pediococcus</taxon>
    </lineage>
</organism>
<keyword evidence="2" id="KW-0812">Transmembrane</keyword>
<dbReference type="STRING" id="319652.IV80_GL001972"/>
<protein>
    <recommendedName>
        <fullName evidence="3">CAAX prenyl protease 2/Lysostaphin resistance protein A-like domain-containing protein</fullName>
    </recommendedName>
</protein>
<dbReference type="InterPro" id="IPR003675">
    <property type="entry name" value="Rce1/LyrA-like_dom"/>
</dbReference>
<feature type="transmembrane region" description="Helical" evidence="2">
    <location>
        <begin position="85"/>
        <end position="107"/>
    </location>
</feature>
<accession>A0A0R2IUI1</accession>
<dbReference type="GO" id="GO:0004175">
    <property type="term" value="F:endopeptidase activity"/>
    <property type="evidence" value="ECO:0007669"/>
    <property type="project" value="UniProtKB-ARBA"/>
</dbReference>
<evidence type="ECO:0000259" key="3">
    <source>
        <dbReference type="Pfam" id="PF02517"/>
    </source>
</evidence>
<feature type="transmembrane region" description="Helical" evidence="2">
    <location>
        <begin position="21"/>
        <end position="38"/>
    </location>
</feature>
<feature type="transmembrane region" description="Helical" evidence="2">
    <location>
        <begin position="217"/>
        <end position="238"/>
    </location>
</feature>
<evidence type="ECO:0000313" key="5">
    <source>
        <dbReference type="Proteomes" id="UP000051568"/>
    </source>
</evidence>
<feature type="transmembrane region" description="Helical" evidence="2">
    <location>
        <begin position="378"/>
        <end position="396"/>
    </location>
</feature>
<dbReference type="Pfam" id="PF02517">
    <property type="entry name" value="Rce1-like"/>
    <property type="match status" value="1"/>
</dbReference>
<dbReference type="PATRIC" id="fig|319652.3.peg.2007"/>
<dbReference type="OrthoDB" id="2319903at2"/>
<sequence length="412" mass="47192">MKRELSEQHVRRLKQWYIGQLIVSFLSFAGVIGYSFLFEHEQVTARRVIILLFSVLTVILALKIPFEKELQAKQKIRRALRKCNYYFQTMGQAILLPIGLSYLMLILHRLTHLSFLILTVIFLVYLLFMYIPVTYFVYMQIESLVGRIILLCFLIVEGISAGSQLIMEYTRPKQVGYVLQTINETQAADVVAILVSVTFLMYLWGFKLPSFTFSKQANWGVVTFLVIFSLWYVIWNGFGSGSHVSDILFKYDFSMAKINLKMVLTALTTIQEEWFFRFAILSLCLRALKNNRHQIEWAVCSNGILFGLWHFANGFAGQSWSATFEQMLSAGAAGLLFSSIYLYTRNIGFPILIHFLNDFLGLSSSASMIMSAPGTIDWLTTIGQVVVFILIVIFLMTGKRKQAIQATLDYED</sequence>
<comment type="caution">
    <text evidence="4">The sequence shown here is derived from an EMBL/GenBank/DDBJ whole genome shotgun (WGS) entry which is preliminary data.</text>
</comment>
<dbReference type="AlphaFoldDB" id="A0A0R2IUI1"/>
<dbReference type="RefSeq" id="WP_057752136.1">
    <property type="nucleotide sequence ID" value="NZ_BJVH01000006.1"/>
</dbReference>
<feature type="transmembrane region" description="Helical" evidence="2">
    <location>
        <begin position="144"/>
        <end position="167"/>
    </location>
</feature>
<keyword evidence="2" id="KW-0472">Membrane</keyword>
<feature type="transmembrane region" description="Helical" evidence="2">
    <location>
        <begin position="187"/>
        <end position="205"/>
    </location>
</feature>
<keyword evidence="5" id="KW-1185">Reference proteome</keyword>
<dbReference type="EMBL" id="JQBR01000009">
    <property type="protein sequence ID" value="KRN65466.1"/>
    <property type="molecule type" value="Genomic_DNA"/>
</dbReference>
<reference evidence="4 5" key="1">
    <citation type="journal article" date="2015" name="Genome Announc.">
        <title>Expanding the biotechnology potential of lactobacilli through comparative genomics of 213 strains and associated genera.</title>
        <authorList>
            <person name="Sun Z."/>
            <person name="Harris H.M."/>
            <person name="McCann A."/>
            <person name="Guo C."/>
            <person name="Argimon S."/>
            <person name="Zhang W."/>
            <person name="Yang X."/>
            <person name="Jeffery I.B."/>
            <person name="Cooney J.C."/>
            <person name="Kagawa T.F."/>
            <person name="Liu W."/>
            <person name="Song Y."/>
            <person name="Salvetti E."/>
            <person name="Wrobel A."/>
            <person name="Rasinkangas P."/>
            <person name="Parkhill J."/>
            <person name="Rea M.C."/>
            <person name="O'Sullivan O."/>
            <person name="Ritari J."/>
            <person name="Douillard F.P."/>
            <person name="Paul Ross R."/>
            <person name="Yang R."/>
            <person name="Briner A.E."/>
            <person name="Felis G.E."/>
            <person name="de Vos W.M."/>
            <person name="Barrangou R."/>
            <person name="Klaenhammer T.R."/>
            <person name="Caufield P.W."/>
            <person name="Cui Y."/>
            <person name="Zhang H."/>
            <person name="O'Toole P.W."/>
        </authorList>
    </citation>
    <scope>NUCLEOTIDE SEQUENCE [LARGE SCALE GENOMIC DNA]</scope>
    <source>
        <strain evidence="4 5">DSM 17757</strain>
    </source>
</reference>
<evidence type="ECO:0000256" key="1">
    <source>
        <dbReference type="ARBA" id="ARBA00009067"/>
    </source>
</evidence>
<evidence type="ECO:0000256" key="2">
    <source>
        <dbReference type="SAM" id="Phobius"/>
    </source>
</evidence>